<dbReference type="EMBL" id="SSTD01001370">
    <property type="protein sequence ID" value="TYK29734.1"/>
    <property type="molecule type" value="Genomic_DNA"/>
</dbReference>
<keyword evidence="1" id="KW-0548">Nucleotidyltransferase</keyword>
<evidence type="ECO:0000313" key="4">
    <source>
        <dbReference type="Proteomes" id="UP000321947"/>
    </source>
</evidence>
<protein>
    <submittedName>
        <fullName evidence="1">Reverse transcriptase</fullName>
    </submittedName>
</protein>
<evidence type="ECO:0000313" key="1">
    <source>
        <dbReference type="EMBL" id="KAA0047191.1"/>
    </source>
</evidence>
<evidence type="ECO:0000313" key="2">
    <source>
        <dbReference type="EMBL" id="TYK29734.1"/>
    </source>
</evidence>
<dbReference type="GO" id="GO:0003964">
    <property type="term" value="F:RNA-directed DNA polymerase activity"/>
    <property type="evidence" value="ECO:0007669"/>
    <property type="project" value="UniProtKB-KW"/>
</dbReference>
<dbReference type="AlphaFoldDB" id="A0A5A7U0R9"/>
<accession>A0A5A7U0R9</accession>
<dbReference type="EMBL" id="SSTE01013280">
    <property type="protein sequence ID" value="KAA0047191.1"/>
    <property type="molecule type" value="Genomic_DNA"/>
</dbReference>
<proteinExistence type="predicted"/>
<dbReference type="Proteomes" id="UP000321393">
    <property type="component" value="Unassembled WGS sequence"/>
</dbReference>
<keyword evidence="1" id="KW-0808">Transferase</keyword>
<comment type="caution">
    <text evidence="1">The sequence shown here is derived from an EMBL/GenBank/DDBJ whole genome shotgun (WGS) entry which is preliminary data.</text>
</comment>
<name>A0A5A7U0R9_CUCMM</name>
<gene>
    <name evidence="2" type="ORF">E5676_scaffold1280G00040</name>
    <name evidence="1" type="ORF">E6C27_scaffold83G00710</name>
</gene>
<keyword evidence="1" id="KW-0695">RNA-directed DNA polymerase</keyword>
<sequence length="142" mass="16058">MNSLLACTPAHEREEPIQIVGPLFRYVVGLYALVPIVHKLIYDPTEKSPFEVVYTSLPIVTFDLVHLSCVIDDSIEAEAMAACISKLYQEVNNHLDLANGSYKMATNSHKHFKEYQVDNLVMVYLCKSRLPADHHSKMTNAH</sequence>
<evidence type="ECO:0000313" key="3">
    <source>
        <dbReference type="Proteomes" id="UP000321393"/>
    </source>
</evidence>
<dbReference type="OrthoDB" id="1935586at2759"/>
<reference evidence="3 4" key="1">
    <citation type="submission" date="2019-08" db="EMBL/GenBank/DDBJ databases">
        <title>Draft genome sequences of two oriental melons (Cucumis melo L. var makuwa).</title>
        <authorList>
            <person name="Kwon S.-Y."/>
        </authorList>
    </citation>
    <scope>NUCLEOTIDE SEQUENCE [LARGE SCALE GENOMIC DNA]</scope>
    <source>
        <strain evidence="4">cv. Chang Bougi</strain>
        <strain evidence="3">cv. SW 3</strain>
        <tissue evidence="1">Leaf</tissue>
    </source>
</reference>
<dbReference type="Proteomes" id="UP000321947">
    <property type="component" value="Unassembled WGS sequence"/>
</dbReference>
<organism evidence="1 3">
    <name type="scientific">Cucumis melo var. makuwa</name>
    <name type="common">Oriental melon</name>
    <dbReference type="NCBI Taxonomy" id="1194695"/>
    <lineage>
        <taxon>Eukaryota</taxon>
        <taxon>Viridiplantae</taxon>
        <taxon>Streptophyta</taxon>
        <taxon>Embryophyta</taxon>
        <taxon>Tracheophyta</taxon>
        <taxon>Spermatophyta</taxon>
        <taxon>Magnoliopsida</taxon>
        <taxon>eudicotyledons</taxon>
        <taxon>Gunneridae</taxon>
        <taxon>Pentapetalae</taxon>
        <taxon>rosids</taxon>
        <taxon>fabids</taxon>
        <taxon>Cucurbitales</taxon>
        <taxon>Cucurbitaceae</taxon>
        <taxon>Benincaseae</taxon>
        <taxon>Cucumis</taxon>
    </lineage>
</organism>